<dbReference type="eggNOG" id="COG0732">
    <property type="taxonomic scope" value="Bacteria"/>
</dbReference>
<dbReference type="AlphaFoldDB" id="E6U8Z2"/>
<dbReference type="SUPFAM" id="SSF116734">
    <property type="entry name" value="DNA methylase specificity domain"/>
    <property type="match status" value="1"/>
</dbReference>
<evidence type="ECO:0000256" key="1">
    <source>
        <dbReference type="ARBA" id="ARBA00010923"/>
    </source>
</evidence>
<dbReference type="PANTHER" id="PTHR30408">
    <property type="entry name" value="TYPE-1 RESTRICTION ENZYME ECOKI SPECIFICITY PROTEIN"/>
    <property type="match status" value="1"/>
</dbReference>
<dbReference type="Gene3D" id="3.90.220.20">
    <property type="entry name" value="DNA methylase specificity domains"/>
    <property type="match status" value="1"/>
</dbReference>
<feature type="domain" description="Type I restriction modification DNA specificity" evidence="4">
    <location>
        <begin position="69"/>
        <end position="183"/>
    </location>
</feature>
<protein>
    <submittedName>
        <fullName evidence="5">Restriction modification system DNA specificity domain</fullName>
    </submittedName>
</protein>
<dbReference type="PANTHER" id="PTHR30408:SF12">
    <property type="entry name" value="TYPE I RESTRICTION ENZYME MJAVIII SPECIFICITY SUBUNIT"/>
    <property type="match status" value="1"/>
</dbReference>
<keyword evidence="2" id="KW-0680">Restriction system</keyword>
<dbReference type="RefSeq" id="WP_013484437.1">
    <property type="nucleotide sequence ID" value="NC_014828.1"/>
</dbReference>
<dbReference type="InterPro" id="IPR044946">
    <property type="entry name" value="Restrct_endonuc_typeI_TRD_sf"/>
</dbReference>
<evidence type="ECO:0000313" key="5">
    <source>
        <dbReference type="EMBL" id="ADU26056.1"/>
    </source>
</evidence>
<proteinExistence type="inferred from homology"/>
<gene>
    <name evidence="5" type="ordered locus">Ethha_0471</name>
</gene>
<dbReference type="HOGENOM" id="CLU_021095_3_3_9"/>
<dbReference type="Pfam" id="PF01420">
    <property type="entry name" value="Methylase_S"/>
    <property type="match status" value="1"/>
</dbReference>
<dbReference type="REBASE" id="30823">
    <property type="entry name" value="S4.EhaORF469P"/>
</dbReference>
<keyword evidence="3" id="KW-0238">DNA-binding</keyword>
<dbReference type="EMBL" id="CP002400">
    <property type="protein sequence ID" value="ADU26056.1"/>
    <property type="molecule type" value="Genomic_DNA"/>
</dbReference>
<dbReference type="CDD" id="cd16961">
    <property type="entry name" value="RMtype1_S_TRD-CR_like"/>
    <property type="match status" value="1"/>
</dbReference>
<evidence type="ECO:0000313" key="6">
    <source>
        <dbReference type="Proteomes" id="UP000001551"/>
    </source>
</evidence>
<dbReference type="STRING" id="663278.Ethha_0471"/>
<keyword evidence="6" id="KW-1185">Reference proteome</keyword>
<dbReference type="InterPro" id="IPR000055">
    <property type="entry name" value="Restrct_endonuc_typeI_TRD"/>
</dbReference>
<dbReference type="InterPro" id="IPR052021">
    <property type="entry name" value="Type-I_RS_S_subunit"/>
</dbReference>
<evidence type="ECO:0000256" key="2">
    <source>
        <dbReference type="ARBA" id="ARBA00022747"/>
    </source>
</evidence>
<evidence type="ECO:0000256" key="3">
    <source>
        <dbReference type="ARBA" id="ARBA00023125"/>
    </source>
</evidence>
<accession>E6U8Z2</accession>
<organism evidence="5 6">
    <name type="scientific">Ethanoligenens harbinense (strain DSM 18485 / JCM 12961 / CGMCC 1.5033 / YUAN-3)</name>
    <dbReference type="NCBI Taxonomy" id="663278"/>
    <lineage>
        <taxon>Bacteria</taxon>
        <taxon>Bacillati</taxon>
        <taxon>Bacillota</taxon>
        <taxon>Clostridia</taxon>
        <taxon>Eubacteriales</taxon>
        <taxon>Oscillospiraceae</taxon>
        <taxon>Ethanoligenens</taxon>
    </lineage>
</organism>
<dbReference type="KEGG" id="eha:Ethha_0471"/>
<comment type="similarity">
    <text evidence="1">Belongs to the type-I restriction system S methylase family.</text>
</comment>
<name>E6U8Z2_ETHHY</name>
<evidence type="ECO:0000259" key="4">
    <source>
        <dbReference type="Pfam" id="PF01420"/>
    </source>
</evidence>
<reference evidence="5 6" key="1">
    <citation type="submission" date="2010-12" db="EMBL/GenBank/DDBJ databases">
        <title>Complete sequence of Ethanoligenens harbinense YUAN-3.</title>
        <authorList>
            <person name="Lucas S."/>
            <person name="Copeland A."/>
            <person name="Lapidus A."/>
            <person name="Cheng J.-F."/>
            <person name="Bruce D."/>
            <person name="Goodwin L."/>
            <person name="Pitluck S."/>
            <person name="Chertkov O."/>
            <person name="Misra M."/>
            <person name="Detter J.C."/>
            <person name="Han C."/>
            <person name="Tapia R."/>
            <person name="Land M."/>
            <person name="Hauser L."/>
            <person name="Jeffries C."/>
            <person name="Kyrpides N."/>
            <person name="Ivanova N."/>
            <person name="Mikhailova N."/>
            <person name="Wang A."/>
            <person name="Mouttaki H."/>
            <person name="He Z."/>
            <person name="Zhou J."/>
            <person name="Hemme C.L."/>
            <person name="Woyke T."/>
        </authorList>
    </citation>
    <scope>NUCLEOTIDE SEQUENCE [LARGE SCALE GENOMIC DNA]</scope>
    <source>
        <strain evidence="6">DSM 18485 / JCM 12961 / CGMCC 1.5033 / YUAN-3</strain>
    </source>
</reference>
<sequence>MSTTSVWKTEPLRNVVSYITKGVPPVYAPYESETTVRVLNQKCNRNFSISYTESRLHDLSKRNVPYGKYLCDNDILINSTGTGTAGRVAQLYCVPCPTIVDGHMIIVRAINDIVPRYLGYAMKAHQAEILQLDEGSTGQTELNRERLLSEIEISYPVSLDEQLNIVGILSALDAQISENTKINHHLAA</sequence>
<dbReference type="GO" id="GO:0003677">
    <property type="term" value="F:DNA binding"/>
    <property type="evidence" value="ECO:0007669"/>
    <property type="project" value="UniProtKB-KW"/>
</dbReference>
<dbReference type="Proteomes" id="UP000001551">
    <property type="component" value="Chromosome"/>
</dbReference>
<dbReference type="GO" id="GO:0009307">
    <property type="term" value="P:DNA restriction-modification system"/>
    <property type="evidence" value="ECO:0007669"/>
    <property type="project" value="UniProtKB-KW"/>
</dbReference>